<feature type="compositionally biased region" description="Basic and acidic residues" evidence="1">
    <location>
        <begin position="173"/>
        <end position="185"/>
    </location>
</feature>
<sequence>MAFTIPNIVFRLARRPDFDGVARRSGQPKKDHLQAFYTIGTSPLDRPRHPEFVPTPSSALLIHCLLGIPSAAGRRSPTMATSFPGVFPEVASPPRTEVTPQHGEQASSSTSASQGTEATLTIDDRLPDTCPDTPAPPPAPKPNRFVLDHAFNLDKSFRIHRYQGRGSPSTVRQVEDVSESAHEDTPEATTSGKGKQGEEEANTTPAIEFDFEQLESRIDTTPSSVFVEDPEPGDMAQLPPARSGLDALLADQGFTDIDWTNIGTAGAERHYKPAA</sequence>
<feature type="region of interest" description="Disordered" evidence="1">
    <location>
        <begin position="159"/>
        <end position="202"/>
    </location>
</feature>
<accession>A0AAE0JY31</accession>
<keyword evidence="3" id="KW-1185">Reference proteome</keyword>
<reference evidence="2" key="2">
    <citation type="submission" date="2023-06" db="EMBL/GenBank/DDBJ databases">
        <authorList>
            <consortium name="Lawrence Berkeley National Laboratory"/>
            <person name="Haridas S."/>
            <person name="Hensen N."/>
            <person name="Bonometti L."/>
            <person name="Westerberg I."/>
            <person name="Brannstrom I.O."/>
            <person name="Guillou S."/>
            <person name="Cros-Aarteil S."/>
            <person name="Calhoun S."/>
            <person name="Kuo A."/>
            <person name="Mondo S."/>
            <person name="Pangilinan J."/>
            <person name="Riley R."/>
            <person name="LaButti K."/>
            <person name="Andreopoulos B."/>
            <person name="Lipzen A."/>
            <person name="Chen C."/>
            <person name="Yanf M."/>
            <person name="Daum C."/>
            <person name="Ng V."/>
            <person name="Clum A."/>
            <person name="Steindorff A."/>
            <person name="Ohm R."/>
            <person name="Martin F."/>
            <person name="Silar P."/>
            <person name="Natvig D."/>
            <person name="Lalanne C."/>
            <person name="Gautier V."/>
            <person name="Ament-velasquez S.L."/>
            <person name="Kruys A."/>
            <person name="Hutchinson M.I."/>
            <person name="Powell A.J."/>
            <person name="Barry K."/>
            <person name="Miller A.N."/>
            <person name="Grigoriev I.V."/>
            <person name="Debuchy R."/>
            <person name="Gladieux P."/>
            <person name="Thoren M.H."/>
            <person name="Johannesson H."/>
        </authorList>
    </citation>
    <scope>NUCLEOTIDE SEQUENCE</scope>
    <source>
        <strain evidence="2">CBS 232.78</strain>
    </source>
</reference>
<evidence type="ECO:0000313" key="2">
    <source>
        <dbReference type="EMBL" id="KAK3366473.1"/>
    </source>
</evidence>
<feature type="compositionally biased region" description="Low complexity" evidence="1">
    <location>
        <begin position="103"/>
        <end position="119"/>
    </location>
</feature>
<organism evidence="2 3">
    <name type="scientific">Podospora didyma</name>
    <dbReference type="NCBI Taxonomy" id="330526"/>
    <lineage>
        <taxon>Eukaryota</taxon>
        <taxon>Fungi</taxon>
        <taxon>Dikarya</taxon>
        <taxon>Ascomycota</taxon>
        <taxon>Pezizomycotina</taxon>
        <taxon>Sordariomycetes</taxon>
        <taxon>Sordariomycetidae</taxon>
        <taxon>Sordariales</taxon>
        <taxon>Podosporaceae</taxon>
        <taxon>Podospora</taxon>
    </lineage>
</organism>
<reference evidence="2" key="1">
    <citation type="journal article" date="2023" name="Mol. Phylogenet. Evol.">
        <title>Genome-scale phylogeny and comparative genomics of the fungal order Sordariales.</title>
        <authorList>
            <person name="Hensen N."/>
            <person name="Bonometti L."/>
            <person name="Westerberg I."/>
            <person name="Brannstrom I.O."/>
            <person name="Guillou S."/>
            <person name="Cros-Aarteil S."/>
            <person name="Calhoun S."/>
            <person name="Haridas S."/>
            <person name="Kuo A."/>
            <person name="Mondo S."/>
            <person name="Pangilinan J."/>
            <person name="Riley R."/>
            <person name="LaButti K."/>
            <person name="Andreopoulos B."/>
            <person name="Lipzen A."/>
            <person name="Chen C."/>
            <person name="Yan M."/>
            <person name="Daum C."/>
            <person name="Ng V."/>
            <person name="Clum A."/>
            <person name="Steindorff A."/>
            <person name="Ohm R.A."/>
            <person name="Martin F."/>
            <person name="Silar P."/>
            <person name="Natvig D.O."/>
            <person name="Lalanne C."/>
            <person name="Gautier V."/>
            <person name="Ament-Velasquez S.L."/>
            <person name="Kruys A."/>
            <person name="Hutchinson M.I."/>
            <person name="Powell A.J."/>
            <person name="Barry K."/>
            <person name="Miller A.N."/>
            <person name="Grigoriev I.V."/>
            <person name="Debuchy R."/>
            <person name="Gladieux P."/>
            <person name="Hiltunen Thoren M."/>
            <person name="Johannesson H."/>
        </authorList>
    </citation>
    <scope>NUCLEOTIDE SEQUENCE</scope>
    <source>
        <strain evidence="2">CBS 232.78</strain>
    </source>
</reference>
<name>A0AAE0JY31_9PEZI</name>
<dbReference type="EMBL" id="JAULSW010000012">
    <property type="protein sequence ID" value="KAK3366473.1"/>
    <property type="molecule type" value="Genomic_DNA"/>
</dbReference>
<comment type="caution">
    <text evidence="2">The sequence shown here is derived from an EMBL/GenBank/DDBJ whole genome shotgun (WGS) entry which is preliminary data.</text>
</comment>
<proteinExistence type="predicted"/>
<feature type="region of interest" description="Disordered" evidence="1">
    <location>
        <begin position="87"/>
        <end position="145"/>
    </location>
</feature>
<dbReference type="AlphaFoldDB" id="A0AAE0JY31"/>
<evidence type="ECO:0000256" key="1">
    <source>
        <dbReference type="SAM" id="MobiDB-lite"/>
    </source>
</evidence>
<gene>
    <name evidence="2" type="ORF">B0H63DRAFT_536542</name>
</gene>
<evidence type="ECO:0000313" key="3">
    <source>
        <dbReference type="Proteomes" id="UP001285441"/>
    </source>
</evidence>
<protein>
    <submittedName>
        <fullName evidence="2">Uncharacterized protein</fullName>
    </submittedName>
</protein>
<dbReference type="Proteomes" id="UP001285441">
    <property type="component" value="Unassembled WGS sequence"/>
</dbReference>